<gene>
    <name evidence="3" type="ORF">CTI12_AA572260</name>
</gene>
<proteinExistence type="predicted"/>
<name>A0A2U1KRR2_ARTAN</name>
<dbReference type="EMBL" id="PKPP01014661">
    <property type="protein sequence ID" value="PWA39416.1"/>
    <property type="molecule type" value="Genomic_DNA"/>
</dbReference>
<evidence type="ECO:0000313" key="3">
    <source>
        <dbReference type="EMBL" id="PWA39416.1"/>
    </source>
</evidence>
<feature type="compositionally biased region" description="Acidic residues" evidence="1">
    <location>
        <begin position="168"/>
        <end position="184"/>
    </location>
</feature>
<evidence type="ECO:0000313" key="4">
    <source>
        <dbReference type="Proteomes" id="UP000245207"/>
    </source>
</evidence>
<dbReference type="PANTHER" id="PTHR46250">
    <property type="entry name" value="MYB/SANT-LIKE DNA-BINDING DOMAIN PROTEIN-RELATED"/>
    <property type="match status" value="1"/>
</dbReference>
<protein>
    <submittedName>
        <fullName evidence="3">Myb/SANT-like domain-containing protein</fullName>
    </submittedName>
</protein>
<dbReference type="Pfam" id="PF23950">
    <property type="entry name" value="MLLE_2"/>
    <property type="match status" value="1"/>
</dbReference>
<dbReference type="Proteomes" id="UP000245207">
    <property type="component" value="Unassembled WGS sequence"/>
</dbReference>
<feature type="region of interest" description="Disordered" evidence="1">
    <location>
        <begin position="166"/>
        <end position="195"/>
    </location>
</feature>
<dbReference type="InterPro" id="IPR056623">
    <property type="entry name" value="MLLE_2"/>
</dbReference>
<dbReference type="PANTHER" id="PTHR46250:SF15">
    <property type="entry name" value="OS01G0523800 PROTEIN"/>
    <property type="match status" value="1"/>
</dbReference>
<organism evidence="3 4">
    <name type="scientific">Artemisia annua</name>
    <name type="common">Sweet wormwood</name>
    <dbReference type="NCBI Taxonomy" id="35608"/>
    <lineage>
        <taxon>Eukaryota</taxon>
        <taxon>Viridiplantae</taxon>
        <taxon>Streptophyta</taxon>
        <taxon>Embryophyta</taxon>
        <taxon>Tracheophyta</taxon>
        <taxon>Spermatophyta</taxon>
        <taxon>Magnoliopsida</taxon>
        <taxon>eudicotyledons</taxon>
        <taxon>Gunneridae</taxon>
        <taxon>Pentapetalae</taxon>
        <taxon>asterids</taxon>
        <taxon>campanulids</taxon>
        <taxon>Asterales</taxon>
        <taxon>Asteraceae</taxon>
        <taxon>Asteroideae</taxon>
        <taxon>Anthemideae</taxon>
        <taxon>Artemisiinae</taxon>
        <taxon>Artemisia</taxon>
    </lineage>
</organism>
<comment type="caution">
    <text evidence="3">The sequence shown here is derived from an EMBL/GenBank/DDBJ whole genome shotgun (WGS) entry which is preliminary data.</text>
</comment>
<reference evidence="3 4" key="1">
    <citation type="journal article" date="2018" name="Mol. Plant">
        <title>The genome of Artemisia annua provides insight into the evolution of Asteraceae family and artemisinin biosynthesis.</title>
        <authorList>
            <person name="Shen Q."/>
            <person name="Zhang L."/>
            <person name="Liao Z."/>
            <person name="Wang S."/>
            <person name="Yan T."/>
            <person name="Shi P."/>
            <person name="Liu M."/>
            <person name="Fu X."/>
            <person name="Pan Q."/>
            <person name="Wang Y."/>
            <person name="Lv Z."/>
            <person name="Lu X."/>
            <person name="Zhang F."/>
            <person name="Jiang W."/>
            <person name="Ma Y."/>
            <person name="Chen M."/>
            <person name="Hao X."/>
            <person name="Li L."/>
            <person name="Tang Y."/>
            <person name="Lv G."/>
            <person name="Zhou Y."/>
            <person name="Sun X."/>
            <person name="Brodelius P.E."/>
            <person name="Rose J.K.C."/>
            <person name="Tang K."/>
        </authorList>
    </citation>
    <scope>NUCLEOTIDE SEQUENCE [LARGE SCALE GENOMIC DNA]</scope>
    <source>
        <strain evidence="4">cv. Huhao1</strain>
        <tissue evidence="3">Leaf</tissue>
    </source>
</reference>
<dbReference type="AlphaFoldDB" id="A0A2U1KRR2"/>
<evidence type="ECO:0000259" key="2">
    <source>
        <dbReference type="Pfam" id="PF23950"/>
    </source>
</evidence>
<evidence type="ECO:0000256" key="1">
    <source>
        <dbReference type="SAM" id="MobiDB-lite"/>
    </source>
</evidence>
<sequence>MMEYERGRGRNKCFWTEEETILLIQVLQDIARDPSWTWPGGFKVNYISEVHRRMVSKMPTFTKQPSPHIESKVKWLKTKFFVIYDMVKHIGCQWNVVEKKIICDREWYESYCRAHKEAKGLWDFRFPYFDQLALVYQRGLAPNAAVEARGDYNNNMEAVVLESKIESGSEDLGESDDSYSGDEENGVHLVSQPSPTALNNASTERLVATKRNATPDIEDGVAKRSKTTPSPLDIGARLDEINTSFQAFVEGFNANFATMTKFMINDNIRQKSDSEKLKDVIDELMKLNLSTDDVFKAAEIFATNKNKMDVFFGLPEKLRVSYVIKAFNANIESITNAATEDNLRQKVASEKLKEVIVEIMKLNLTNEDVFKAADMFAAERNRIDVFFGLPEELQAAYG</sequence>
<feature type="domain" description="MLLE-like" evidence="2">
    <location>
        <begin position="280"/>
        <end position="327"/>
    </location>
</feature>
<accession>A0A2U1KRR2</accession>
<dbReference type="OrthoDB" id="1746344at2759"/>
<keyword evidence="4" id="KW-1185">Reference proteome</keyword>